<proteinExistence type="predicted"/>
<feature type="transmembrane region" description="Helical" evidence="1">
    <location>
        <begin position="133"/>
        <end position="160"/>
    </location>
</feature>
<feature type="transmembrane region" description="Helical" evidence="1">
    <location>
        <begin position="48"/>
        <end position="72"/>
    </location>
</feature>
<dbReference type="PANTHER" id="PTHR36007:SF2">
    <property type="entry name" value="TRANSPORT PROTEIN-RELATED"/>
    <property type="match status" value="1"/>
</dbReference>
<dbReference type="PANTHER" id="PTHR36007">
    <property type="entry name" value="TRANSPORT PROTEIN-RELATED"/>
    <property type="match status" value="1"/>
</dbReference>
<evidence type="ECO:0000313" key="3">
    <source>
        <dbReference type="Proteomes" id="UP001519342"/>
    </source>
</evidence>
<protein>
    <submittedName>
        <fullName evidence="2">Membrane protein</fullName>
    </submittedName>
</protein>
<feature type="transmembrane region" description="Helical" evidence="1">
    <location>
        <begin position="99"/>
        <end position="127"/>
    </location>
</feature>
<evidence type="ECO:0000256" key="1">
    <source>
        <dbReference type="SAM" id="Phobius"/>
    </source>
</evidence>
<reference evidence="2 3" key="1">
    <citation type="submission" date="2021-03" db="EMBL/GenBank/DDBJ databases">
        <title>Genomic Encyclopedia of Type Strains, Phase IV (KMG-IV): sequencing the most valuable type-strain genomes for metagenomic binning, comparative biology and taxonomic classification.</title>
        <authorList>
            <person name="Goeker M."/>
        </authorList>
    </citation>
    <scope>NUCLEOTIDE SEQUENCE [LARGE SCALE GENOMIC DNA]</scope>
    <source>
        <strain evidence="2 3">DSM 24004</strain>
    </source>
</reference>
<sequence>MPEFLIDFLALLSNEFKVIFTAAIPIIEVKGAIPIGIALGMTPLHATFLAFLGSMIPVPLILFTIRPIFNYLKKTKTFKKMINKLIHKSMNKSGNVKKYGYFGLFIFVAIPLPGTGVWTGSLIASLLDLRFKYAFPTILIGNLIASIIIMSLSFGMFNLFGW</sequence>
<dbReference type="EMBL" id="JAGGKS010000001">
    <property type="protein sequence ID" value="MBP1924346.1"/>
    <property type="molecule type" value="Genomic_DNA"/>
</dbReference>
<dbReference type="RefSeq" id="WP_209510113.1">
    <property type="nucleotide sequence ID" value="NZ_JAGGKS010000001.1"/>
</dbReference>
<keyword evidence="1" id="KW-0472">Membrane</keyword>
<name>A0ABS4G9J5_9FIRM</name>
<keyword evidence="1" id="KW-0812">Transmembrane</keyword>
<dbReference type="Pfam" id="PF06695">
    <property type="entry name" value="Sm_multidrug_ex"/>
    <property type="match status" value="1"/>
</dbReference>
<accession>A0ABS4G9J5</accession>
<keyword evidence="3" id="KW-1185">Reference proteome</keyword>
<keyword evidence="1" id="KW-1133">Transmembrane helix</keyword>
<dbReference type="InterPro" id="IPR009577">
    <property type="entry name" value="Sm_multidrug_ex"/>
</dbReference>
<evidence type="ECO:0000313" key="2">
    <source>
        <dbReference type="EMBL" id="MBP1924346.1"/>
    </source>
</evidence>
<comment type="caution">
    <text evidence="2">The sequence shown here is derived from an EMBL/GenBank/DDBJ whole genome shotgun (WGS) entry which is preliminary data.</text>
</comment>
<gene>
    <name evidence="2" type="ORF">J2Z76_000199</name>
</gene>
<dbReference type="Proteomes" id="UP001519342">
    <property type="component" value="Unassembled WGS sequence"/>
</dbReference>
<organism evidence="2 3">
    <name type="scientific">Sedimentibacter acidaminivorans</name>
    <dbReference type="NCBI Taxonomy" id="913099"/>
    <lineage>
        <taxon>Bacteria</taxon>
        <taxon>Bacillati</taxon>
        <taxon>Bacillota</taxon>
        <taxon>Tissierellia</taxon>
        <taxon>Sedimentibacter</taxon>
    </lineage>
</organism>